<dbReference type="SUPFAM" id="SSF57938">
    <property type="entry name" value="DnaJ/Hsp40 cysteine-rich domain"/>
    <property type="match status" value="1"/>
</dbReference>
<dbReference type="PRINTS" id="PR00625">
    <property type="entry name" value="JDOMAIN"/>
</dbReference>
<comment type="cofactor">
    <cofactor evidence="11">
        <name>Zn(2+)</name>
        <dbReference type="ChEBI" id="CHEBI:29105"/>
    </cofactor>
    <text evidence="11">Binds 2 Zn(2+) ions per monomer.</text>
</comment>
<dbReference type="FunFam" id="1.10.287.110:FF:000034">
    <property type="entry name" value="Chaperone protein DnaJ"/>
    <property type="match status" value="1"/>
</dbReference>
<dbReference type="SUPFAM" id="SSF46565">
    <property type="entry name" value="Chaperone J-domain"/>
    <property type="match status" value="1"/>
</dbReference>
<dbReference type="AlphaFoldDB" id="F2NUJ0"/>
<keyword evidence="2 11" id="KW-0479">Metal-binding</keyword>
<dbReference type="InterPro" id="IPR001305">
    <property type="entry name" value="HSP_DnaJ_Cys-rich_dom"/>
</dbReference>
<evidence type="ECO:0000256" key="8">
    <source>
        <dbReference type="ARBA" id="ARBA00053423"/>
    </source>
</evidence>
<dbReference type="OrthoDB" id="9779889at2"/>
<sequence>MSAKRDYYEVLGVDKNADKDAIKKAYRKLAIQYHPDRNPGDKVAEEKFKEATEAYEVLSDDQKRPIYDQYGFAGLEGMGGGDAGGGYSHAFHDFSDLFGGSSGFSDIFENLFGGGFGFGGSSGGRSRSNNDGASLRYDLHIDFKEAVYGCKKDITFRRDEQCPDCHGTGGAAGSSVKTCPSCGGRGQVGRSSGFFVVQQTCPTCHGKGTVIDKPCASCRGTGVFAKSTTMSVKIPAGVENGRRLSIHGMGNAGTHGGSAGDLIIVVNVRSDRYFERDGHDLYCAVPISISQAILGATIEIKNLDEKTLSIKVPAGTQHGKFLRIRDEGVPFEGSSRKGDLYVKIMVQIPSKLSRQQIAAMEAFAALEKPTSSPDLLTRESLG</sequence>
<dbReference type="PANTHER" id="PTHR43096">
    <property type="entry name" value="DNAJ HOMOLOG 1, MITOCHONDRIAL-RELATED"/>
    <property type="match status" value="1"/>
</dbReference>
<feature type="domain" description="J" evidence="13">
    <location>
        <begin position="6"/>
        <end position="71"/>
    </location>
</feature>
<feature type="repeat" description="CXXCXGXG motif" evidence="11">
    <location>
        <begin position="162"/>
        <end position="169"/>
    </location>
</feature>
<protein>
    <recommendedName>
        <fullName evidence="10 11">Chaperone protein DnaJ</fullName>
    </recommendedName>
</protein>
<keyword evidence="4 11" id="KW-0863">Zinc-finger</keyword>
<dbReference type="GO" id="GO:0006260">
    <property type="term" value="P:DNA replication"/>
    <property type="evidence" value="ECO:0007669"/>
    <property type="project" value="UniProtKB-KW"/>
</dbReference>
<keyword evidence="6 11" id="KW-0346">Stress response</keyword>
<keyword evidence="1 11" id="KW-0235">DNA replication</keyword>
<dbReference type="InterPro" id="IPR001623">
    <property type="entry name" value="DnaJ_domain"/>
</dbReference>
<feature type="binding site" evidence="11">
    <location>
        <position position="201"/>
    </location>
    <ligand>
        <name>Zn(2+)</name>
        <dbReference type="ChEBI" id="CHEBI:29105"/>
        <label>2</label>
    </ligand>
</feature>
<evidence type="ECO:0000256" key="11">
    <source>
        <dbReference type="HAMAP-Rule" id="MF_01152"/>
    </source>
</evidence>
<dbReference type="Pfam" id="PF00684">
    <property type="entry name" value="DnaJ_CXXCXGXG"/>
    <property type="match status" value="1"/>
</dbReference>
<dbReference type="PROSITE" id="PS51188">
    <property type="entry name" value="ZF_CR"/>
    <property type="match status" value="1"/>
</dbReference>
<evidence type="ECO:0000259" key="13">
    <source>
        <dbReference type="PROSITE" id="PS50076"/>
    </source>
</evidence>
<dbReference type="RefSeq" id="WP_013700860.1">
    <property type="nucleotide sequence ID" value="NC_015385.1"/>
</dbReference>
<evidence type="ECO:0000256" key="6">
    <source>
        <dbReference type="ARBA" id="ARBA00023016"/>
    </source>
</evidence>
<evidence type="ECO:0000256" key="9">
    <source>
        <dbReference type="ARBA" id="ARBA00061004"/>
    </source>
</evidence>
<dbReference type="Gene3D" id="2.60.260.20">
    <property type="entry name" value="Urease metallochaperone UreE, N-terminal domain"/>
    <property type="match status" value="2"/>
</dbReference>
<dbReference type="Pfam" id="PF01556">
    <property type="entry name" value="DnaJ_C"/>
    <property type="match status" value="1"/>
</dbReference>
<dbReference type="KEGG" id="tsu:Tresu_0612"/>
<evidence type="ECO:0000313" key="16">
    <source>
        <dbReference type="Proteomes" id="UP000006852"/>
    </source>
</evidence>
<dbReference type="InterPro" id="IPR018253">
    <property type="entry name" value="DnaJ_domain_CS"/>
</dbReference>
<feature type="binding site" evidence="11">
    <location>
        <position position="162"/>
    </location>
    <ligand>
        <name>Zn(2+)</name>
        <dbReference type="ChEBI" id="CHEBI:29105"/>
        <label>1</label>
    </ligand>
</feature>
<dbReference type="eggNOG" id="COG0484">
    <property type="taxonomic scope" value="Bacteria"/>
</dbReference>
<evidence type="ECO:0000313" key="15">
    <source>
        <dbReference type="EMBL" id="AEB13553.1"/>
    </source>
</evidence>
<keyword evidence="7 11" id="KW-0143">Chaperone</keyword>
<dbReference type="NCBIfam" id="TIGR02349">
    <property type="entry name" value="DnaJ_bact"/>
    <property type="match status" value="1"/>
</dbReference>
<comment type="subcellular location">
    <subcellularLocation>
        <location evidence="11">Cytoplasm</location>
    </subcellularLocation>
</comment>
<comment type="similarity">
    <text evidence="9 11">Belongs to the DnaJ family.</text>
</comment>
<dbReference type="InterPro" id="IPR036869">
    <property type="entry name" value="J_dom_sf"/>
</dbReference>
<dbReference type="GO" id="GO:0042026">
    <property type="term" value="P:protein refolding"/>
    <property type="evidence" value="ECO:0007669"/>
    <property type="project" value="TreeGrafter"/>
</dbReference>
<proteinExistence type="inferred from homology"/>
<keyword evidence="16" id="KW-1185">Reference proteome</keyword>
<name>F2NUJ0_TRES6</name>
<dbReference type="SUPFAM" id="SSF49493">
    <property type="entry name" value="HSP40/DnaJ peptide-binding domain"/>
    <property type="match status" value="2"/>
</dbReference>
<dbReference type="InterPro" id="IPR008971">
    <property type="entry name" value="HSP40/DnaJ_pept-bd"/>
</dbReference>
<dbReference type="InterPro" id="IPR036410">
    <property type="entry name" value="HSP_DnaJ_Cys-rich_dom_sf"/>
</dbReference>
<dbReference type="GO" id="GO:0005524">
    <property type="term" value="F:ATP binding"/>
    <property type="evidence" value="ECO:0007669"/>
    <property type="project" value="InterPro"/>
</dbReference>
<dbReference type="EMBL" id="CP002631">
    <property type="protein sequence ID" value="AEB13553.1"/>
    <property type="molecule type" value="Genomic_DNA"/>
</dbReference>
<dbReference type="SMART" id="SM00271">
    <property type="entry name" value="DnaJ"/>
    <property type="match status" value="1"/>
</dbReference>
<dbReference type="GeneID" id="302997814"/>
<dbReference type="GO" id="GO:0005737">
    <property type="term" value="C:cytoplasm"/>
    <property type="evidence" value="ECO:0007669"/>
    <property type="project" value="UniProtKB-SubCell"/>
</dbReference>
<feature type="binding site" evidence="11">
    <location>
        <position position="182"/>
    </location>
    <ligand>
        <name>Zn(2+)</name>
        <dbReference type="ChEBI" id="CHEBI:29105"/>
        <label>2</label>
    </ligand>
</feature>
<feature type="repeat" description="CXXCXGXG motif" evidence="11">
    <location>
        <begin position="201"/>
        <end position="208"/>
    </location>
</feature>
<dbReference type="HAMAP" id="MF_01152">
    <property type="entry name" value="DnaJ"/>
    <property type="match status" value="1"/>
</dbReference>
<feature type="domain" description="CR-type" evidence="14">
    <location>
        <begin position="149"/>
        <end position="227"/>
    </location>
</feature>
<dbReference type="FunFam" id="2.60.260.20:FF:000005">
    <property type="entry name" value="Chaperone protein dnaJ 1, mitochondrial"/>
    <property type="match status" value="1"/>
</dbReference>
<feature type="repeat" description="CXXCXGXG motif" evidence="11">
    <location>
        <begin position="215"/>
        <end position="222"/>
    </location>
</feature>
<feature type="zinc finger region" description="CR-type" evidence="12">
    <location>
        <begin position="149"/>
        <end position="227"/>
    </location>
</feature>
<dbReference type="InterPro" id="IPR002939">
    <property type="entry name" value="DnaJ_C"/>
</dbReference>
<keyword evidence="5 11" id="KW-0862">Zinc</keyword>
<comment type="function">
    <text evidence="8 11">Participates actively in the response to hyperosmotic and heat shock by preventing the aggregation of stress-denatured proteins and by disaggregating proteins, also in an autonomous, DnaK-independent fashion. Unfolded proteins bind initially to DnaJ; upon interaction with the DnaJ-bound protein, DnaK hydrolyzes its bound ATP, resulting in the formation of a stable complex. GrpE releases ADP from DnaK; ATP binding to DnaK triggers the release of the substrate protein, thus completing the reaction cycle. Several rounds of ATP-dependent interactions between DnaJ, DnaK and GrpE are required for fully efficient folding. Also involved, together with DnaK and GrpE, in the DNA replication of plasmids through activation of initiation proteins.</text>
</comment>
<dbReference type="CDD" id="cd06257">
    <property type="entry name" value="DnaJ"/>
    <property type="match status" value="1"/>
</dbReference>
<dbReference type="Proteomes" id="UP000006852">
    <property type="component" value="Chromosome"/>
</dbReference>
<dbReference type="PROSITE" id="PS00636">
    <property type="entry name" value="DNAJ_1"/>
    <property type="match status" value="1"/>
</dbReference>
<dbReference type="Gene3D" id="1.10.287.110">
    <property type="entry name" value="DnaJ domain"/>
    <property type="match status" value="1"/>
</dbReference>
<dbReference type="HOGENOM" id="CLU_017633_0_7_12"/>
<evidence type="ECO:0000256" key="1">
    <source>
        <dbReference type="ARBA" id="ARBA00022705"/>
    </source>
</evidence>
<accession>F2NUJ0</accession>
<dbReference type="Pfam" id="PF00226">
    <property type="entry name" value="DnaJ"/>
    <property type="match status" value="1"/>
</dbReference>
<dbReference type="CDD" id="cd10747">
    <property type="entry name" value="DnaJ_C"/>
    <property type="match status" value="1"/>
</dbReference>
<dbReference type="GO" id="GO:0008270">
    <property type="term" value="F:zinc ion binding"/>
    <property type="evidence" value="ECO:0007669"/>
    <property type="project" value="UniProtKB-UniRule"/>
</dbReference>
<reference evidence="16" key="2">
    <citation type="submission" date="2011-04" db="EMBL/GenBank/DDBJ databases">
        <title>The complete genome of chromosome of Treponema succinifaciens DSM 2489.</title>
        <authorList>
            <person name="Lucas S."/>
            <person name="Copeland A."/>
            <person name="Lapidus A."/>
            <person name="Bruce D."/>
            <person name="Goodwin L."/>
            <person name="Pitluck S."/>
            <person name="Peters L."/>
            <person name="Kyrpides N."/>
            <person name="Mavromatis K."/>
            <person name="Ivanova N."/>
            <person name="Ovchinnikova G."/>
            <person name="Teshima H."/>
            <person name="Detter J.C."/>
            <person name="Tapia R."/>
            <person name="Han C."/>
            <person name="Land M."/>
            <person name="Hauser L."/>
            <person name="Markowitz V."/>
            <person name="Cheng J.-F."/>
            <person name="Hugenholtz P."/>
            <person name="Woyke T."/>
            <person name="Wu D."/>
            <person name="Gronow S."/>
            <person name="Wellnitz S."/>
            <person name="Brambilla E."/>
            <person name="Klenk H.-P."/>
            <person name="Eisen J.A."/>
        </authorList>
    </citation>
    <scope>NUCLEOTIDE SEQUENCE [LARGE SCALE GENOMIC DNA]</scope>
    <source>
        <strain evidence="16">ATCC 33096 / DSM 2489 / 6091</strain>
    </source>
</reference>
<feature type="binding site" evidence="11">
    <location>
        <position position="165"/>
    </location>
    <ligand>
        <name>Zn(2+)</name>
        <dbReference type="ChEBI" id="CHEBI:29105"/>
        <label>1</label>
    </ligand>
</feature>
<dbReference type="STRING" id="869209.Tresu_0612"/>
<gene>
    <name evidence="11" type="primary">dnaJ</name>
    <name evidence="15" type="ordered locus">Tresu_0612</name>
</gene>
<dbReference type="Gene3D" id="2.10.230.10">
    <property type="entry name" value="Heat shock protein DnaJ, cysteine-rich domain"/>
    <property type="match status" value="1"/>
</dbReference>
<reference evidence="15 16" key="1">
    <citation type="journal article" date="2011" name="Stand. Genomic Sci.">
        <title>Complete genome sequence of Treponema succinifaciens type strain (6091).</title>
        <authorList>
            <person name="Han C."/>
            <person name="Gronow S."/>
            <person name="Teshima H."/>
            <person name="Lapidus A."/>
            <person name="Nolan M."/>
            <person name="Lucas S."/>
            <person name="Hammon N."/>
            <person name="Deshpande S."/>
            <person name="Cheng J.F."/>
            <person name="Zeytun A."/>
            <person name="Tapia R."/>
            <person name="Goodwin L."/>
            <person name="Pitluck S."/>
            <person name="Liolios K."/>
            <person name="Pagani I."/>
            <person name="Ivanova N."/>
            <person name="Mavromatis K."/>
            <person name="Mikhailova N."/>
            <person name="Huntemann M."/>
            <person name="Pati A."/>
            <person name="Chen A."/>
            <person name="Palaniappan K."/>
            <person name="Land M."/>
            <person name="Hauser L."/>
            <person name="Brambilla E.M."/>
            <person name="Rohde M."/>
            <person name="Goker M."/>
            <person name="Woyke T."/>
            <person name="Bristow J."/>
            <person name="Eisen J.A."/>
            <person name="Markowitz V."/>
            <person name="Hugenholtz P."/>
            <person name="Kyrpides N.C."/>
            <person name="Klenk H.P."/>
            <person name="Detter J.C."/>
        </authorList>
    </citation>
    <scope>NUCLEOTIDE SEQUENCE [LARGE SCALE GENOMIC DNA]</scope>
    <source>
        <strain evidence="16">ATCC 33096 / DSM 2489 / 6091</strain>
    </source>
</reference>
<keyword evidence="3 11" id="KW-0677">Repeat</keyword>
<comment type="domain">
    <text evidence="11">The J domain is necessary and sufficient to stimulate DnaK ATPase activity. Zinc center 1 plays an important role in the autonomous, DnaK-independent chaperone activity of DnaJ. Zinc center 2 is essential for interaction with DnaK and for DnaJ activity.</text>
</comment>
<evidence type="ECO:0000256" key="5">
    <source>
        <dbReference type="ARBA" id="ARBA00022833"/>
    </source>
</evidence>
<organism evidence="15 16">
    <name type="scientific">Treponema succinifaciens (strain ATCC 33096 / DSM 2489 / 6091)</name>
    <dbReference type="NCBI Taxonomy" id="869209"/>
    <lineage>
        <taxon>Bacteria</taxon>
        <taxon>Pseudomonadati</taxon>
        <taxon>Spirochaetota</taxon>
        <taxon>Spirochaetia</taxon>
        <taxon>Spirochaetales</taxon>
        <taxon>Treponemataceae</taxon>
        <taxon>Treponema</taxon>
    </lineage>
</organism>
<comment type="subunit">
    <text evidence="11">Homodimer.</text>
</comment>
<feature type="binding site" evidence="11">
    <location>
        <position position="204"/>
    </location>
    <ligand>
        <name>Zn(2+)</name>
        <dbReference type="ChEBI" id="CHEBI:29105"/>
        <label>2</label>
    </ligand>
</feature>
<dbReference type="GO" id="GO:0031072">
    <property type="term" value="F:heat shock protein binding"/>
    <property type="evidence" value="ECO:0007669"/>
    <property type="project" value="InterPro"/>
</dbReference>
<feature type="binding site" evidence="11">
    <location>
        <position position="218"/>
    </location>
    <ligand>
        <name>Zn(2+)</name>
        <dbReference type="ChEBI" id="CHEBI:29105"/>
        <label>1</label>
    </ligand>
</feature>
<evidence type="ECO:0000256" key="10">
    <source>
        <dbReference type="ARBA" id="ARBA00067609"/>
    </source>
</evidence>
<evidence type="ECO:0000256" key="3">
    <source>
        <dbReference type="ARBA" id="ARBA00022737"/>
    </source>
</evidence>
<feature type="repeat" description="CXXCXGXG motif" evidence="11">
    <location>
        <begin position="179"/>
        <end position="186"/>
    </location>
</feature>
<feature type="binding site" evidence="11">
    <location>
        <position position="215"/>
    </location>
    <ligand>
        <name>Zn(2+)</name>
        <dbReference type="ChEBI" id="CHEBI:29105"/>
        <label>1</label>
    </ligand>
</feature>
<dbReference type="NCBIfam" id="NF008035">
    <property type="entry name" value="PRK10767.1"/>
    <property type="match status" value="1"/>
</dbReference>
<dbReference type="InterPro" id="IPR012724">
    <property type="entry name" value="DnaJ"/>
</dbReference>
<evidence type="ECO:0000256" key="12">
    <source>
        <dbReference type="PROSITE-ProRule" id="PRU00546"/>
    </source>
</evidence>
<keyword evidence="11" id="KW-0963">Cytoplasm</keyword>
<feature type="binding site" evidence="11">
    <location>
        <position position="179"/>
    </location>
    <ligand>
        <name>Zn(2+)</name>
        <dbReference type="ChEBI" id="CHEBI:29105"/>
        <label>2</label>
    </ligand>
</feature>
<dbReference type="GO" id="GO:0051082">
    <property type="term" value="F:unfolded protein binding"/>
    <property type="evidence" value="ECO:0007669"/>
    <property type="project" value="UniProtKB-UniRule"/>
</dbReference>
<evidence type="ECO:0000256" key="2">
    <source>
        <dbReference type="ARBA" id="ARBA00022723"/>
    </source>
</evidence>
<evidence type="ECO:0000259" key="14">
    <source>
        <dbReference type="PROSITE" id="PS51188"/>
    </source>
</evidence>
<dbReference type="PANTHER" id="PTHR43096:SF52">
    <property type="entry name" value="DNAJ HOMOLOG 1, MITOCHONDRIAL-RELATED"/>
    <property type="match status" value="1"/>
</dbReference>
<dbReference type="FunFam" id="2.10.230.10:FF:000002">
    <property type="entry name" value="Molecular chaperone DnaJ"/>
    <property type="match status" value="1"/>
</dbReference>
<dbReference type="GO" id="GO:0009408">
    <property type="term" value="P:response to heat"/>
    <property type="evidence" value="ECO:0007669"/>
    <property type="project" value="InterPro"/>
</dbReference>
<evidence type="ECO:0000256" key="4">
    <source>
        <dbReference type="ARBA" id="ARBA00022771"/>
    </source>
</evidence>
<evidence type="ECO:0000256" key="7">
    <source>
        <dbReference type="ARBA" id="ARBA00023186"/>
    </source>
</evidence>
<dbReference type="PROSITE" id="PS50076">
    <property type="entry name" value="DNAJ_2"/>
    <property type="match status" value="1"/>
</dbReference>